<keyword evidence="1" id="KW-0472">Membrane</keyword>
<keyword evidence="1" id="KW-0812">Transmembrane</keyword>
<sequence>MPLEHGPSRRRFRLGFVKRFRRDEDGATAIEFAFVAIPFFALLFAIVESAIVFWTQQVLETALHDSARRIYTGQFQNDNPGVNDPAQLEEAFRAEVCSRVVALFDCEGTLRLDVRNFSDFSGISFGSVVTDEGEFDDDAFTFERSQAGQVVIVRAAIAYPVFTGVLDSSGSRLADGRRLLMASAAFRTEPFAE</sequence>
<keyword evidence="1" id="KW-1133">Transmembrane helix</keyword>
<comment type="caution">
    <text evidence="3">The sequence shown here is derived from an EMBL/GenBank/DDBJ whole genome shotgun (WGS) entry which is preliminary data.</text>
</comment>
<evidence type="ECO:0000259" key="2">
    <source>
        <dbReference type="Pfam" id="PF07811"/>
    </source>
</evidence>
<dbReference type="InterPro" id="IPR012495">
    <property type="entry name" value="TadE-like_dom"/>
</dbReference>
<evidence type="ECO:0000256" key="1">
    <source>
        <dbReference type="SAM" id="Phobius"/>
    </source>
</evidence>
<dbReference type="RefSeq" id="WP_188911981.1">
    <property type="nucleotide sequence ID" value="NZ_BMMF01000005.1"/>
</dbReference>
<dbReference type="Proteomes" id="UP000600449">
    <property type="component" value="Unassembled WGS sequence"/>
</dbReference>
<keyword evidence="4" id="KW-1185">Reference proteome</keyword>
<dbReference type="Pfam" id="PF07811">
    <property type="entry name" value="TadE"/>
    <property type="match status" value="1"/>
</dbReference>
<accession>A0A917V3Q5</accession>
<dbReference type="AlphaFoldDB" id="A0A917V3Q5"/>
<proteinExistence type="predicted"/>
<gene>
    <name evidence="3" type="ORF">GCM10011322_18340</name>
</gene>
<protein>
    <submittedName>
        <fullName evidence="3">Pilus biosynthesis protein TadE</fullName>
    </submittedName>
</protein>
<organism evidence="3 4">
    <name type="scientific">Salinarimonas ramus</name>
    <dbReference type="NCBI Taxonomy" id="690164"/>
    <lineage>
        <taxon>Bacteria</taxon>
        <taxon>Pseudomonadati</taxon>
        <taxon>Pseudomonadota</taxon>
        <taxon>Alphaproteobacteria</taxon>
        <taxon>Hyphomicrobiales</taxon>
        <taxon>Salinarimonadaceae</taxon>
        <taxon>Salinarimonas</taxon>
    </lineage>
</organism>
<evidence type="ECO:0000313" key="4">
    <source>
        <dbReference type="Proteomes" id="UP000600449"/>
    </source>
</evidence>
<evidence type="ECO:0000313" key="3">
    <source>
        <dbReference type="EMBL" id="GGK32014.1"/>
    </source>
</evidence>
<dbReference type="EMBL" id="BMMF01000005">
    <property type="protein sequence ID" value="GGK32014.1"/>
    <property type="molecule type" value="Genomic_DNA"/>
</dbReference>
<feature type="domain" description="TadE-like" evidence="2">
    <location>
        <begin position="26"/>
        <end position="68"/>
    </location>
</feature>
<name>A0A917V3Q5_9HYPH</name>
<reference evidence="3 4" key="1">
    <citation type="journal article" date="2014" name="Int. J. Syst. Evol. Microbiol.">
        <title>Complete genome sequence of Corynebacterium casei LMG S-19264T (=DSM 44701T), isolated from a smear-ripened cheese.</title>
        <authorList>
            <consortium name="US DOE Joint Genome Institute (JGI-PGF)"/>
            <person name="Walter F."/>
            <person name="Albersmeier A."/>
            <person name="Kalinowski J."/>
            <person name="Ruckert C."/>
        </authorList>
    </citation>
    <scope>NUCLEOTIDE SEQUENCE [LARGE SCALE GENOMIC DNA]</scope>
    <source>
        <strain evidence="3 4">CGMCC 1.9161</strain>
    </source>
</reference>
<feature type="transmembrane region" description="Helical" evidence="1">
    <location>
        <begin position="29"/>
        <end position="54"/>
    </location>
</feature>